<dbReference type="AlphaFoldDB" id="A0A379DX68"/>
<proteinExistence type="predicted"/>
<name>A0A379DX68_9BACT</name>
<evidence type="ECO:0000313" key="1">
    <source>
        <dbReference type="EMBL" id="SUB85005.1"/>
    </source>
</evidence>
<evidence type="ECO:0000313" key="2">
    <source>
        <dbReference type="Proteomes" id="UP000254072"/>
    </source>
</evidence>
<dbReference type="RefSeq" id="WP_199898201.1">
    <property type="nucleotide sequence ID" value="NZ_UGTL01000001.1"/>
</dbReference>
<sequence>MQKEEYLIKNACYSVTKYYLCKRNNKRSLLGRKQRSQVARSFPNRYLFSFTNNVTSLFSDRYIFIIILPCKTAAFAMPNRNYHFLVEISLQAESVYPSLFLLRVVLPAEC</sequence>
<accession>A0A379DX68</accession>
<reference evidence="1 2" key="1">
    <citation type="submission" date="2018-06" db="EMBL/GenBank/DDBJ databases">
        <authorList>
            <consortium name="Pathogen Informatics"/>
            <person name="Doyle S."/>
        </authorList>
    </citation>
    <scope>NUCLEOTIDE SEQUENCE [LARGE SCALE GENOMIC DNA]</scope>
    <source>
        <strain evidence="1 2">NCTC11157</strain>
    </source>
</reference>
<dbReference type="GeneID" id="91083838"/>
<organism evidence="1 2">
    <name type="scientific">Prevotella disiens</name>
    <dbReference type="NCBI Taxonomy" id="28130"/>
    <lineage>
        <taxon>Bacteria</taxon>
        <taxon>Pseudomonadati</taxon>
        <taxon>Bacteroidota</taxon>
        <taxon>Bacteroidia</taxon>
        <taxon>Bacteroidales</taxon>
        <taxon>Prevotellaceae</taxon>
        <taxon>Prevotella</taxon>
    </lineage>
</organism>
<dbReference type="Proteomes" id="UP000254072">
    <property type="component" value="Unassembled WGS sequence"/>
</dbReference>
<gene>
    <name evidence="1" type="ORF">NCTC11157_00724</name>
</gene>
<protein>
    <submittedName>
        <fullName evidence="1">Uncharacterized protein</fullName>
    </submittedName>
</protein>
<dbReference type="EMBL" id="UGTL01000001">
    <property type="protein sequence ID" value="SUB85005.1"/>
    <property type="molecule type" value="Genomic_DNA"/>
</dbReference>